<dbReference type="SUPFAM" id="SSF63446">
    <property type="entry name" value="Type I dockerin domain"/>
    <property type="match status" value="1"/>
</dbReference>
<dbReference type="Pfam" id="PF00404">
    <property type="entry name" value="Dockerin_1"/>
    <property type="match status" value="1"/>
</dbReference>
<feature type="domain" description="Dockerin" evidence="2">
    <location>
        <begin position="402"/>
        <end position="466"/>
    </location>
</feature>
<evidence type="ECO:0000313" key="4">
    <source>
        <dbReference type="Proteomes" id="UP000176527"/>
    </source>
</evidence>
<dbReference type="InterPro" id="IPR016134">
    <property type="entry name" value="Dockerin_dom"/>
</dbReference>
<keyword evidence="1" id="KW-1133">Transmembrane helix</keyword>
<keyword evidence="1" id="KW-0472">Membrane</keyword>
<organism evidence="3 4">
    <name type="scientific">Candidatus Daviesbacteria bacterium RIFCSPHIGHO2_12_FULL_37_11</name>
    <dbReference type="NCBI Taxonomy" id="1797777"/>
    <lineage>
        <taxon>Bacteria</taxon>
        <taxon>Candidatus Daviesiibacteriota</taxon>
    </lineage>
</organism>
<sequence>MVKTNQKGIAQILILLILIGGLVGGLYLVRQTQIFKPRAQTPRPIPIGETSFTLSTDSNGLSAGQKFSVDLLVRTDVDAANLFVAKINFPKDLLEVRGIEKIFVPPDLPPPGMVPEVTLKLGESTSSSVPKPPGIEVVGQTVPDYFIKNWVESYFNNQDGVISLVGGVPTPGVQTNAGATYAPKMATINFIVKAEGEATISFDEKSAIYRNSDNIDILQIKRDLSFNIGCSSAVIDCAVPPAGCSYVGGTCQSCGTLSCTPICAAVITSAINSITGECREFPSPCDVPEGWEVATNCTLQPTITPVPTPPVCPLWERICKPANICQSYWVPCDPVLTPTPSPTCQPRPACLDATPVCLIPEPAGGWCLPGECSGAFPRCEGGKDAIQISPDPDGCPKYICPTSYQKGDGNRDGKIDLIDLSVLLSNFNKSISIPELDANDDGVINVFDFSALVRIFIANGIVKQVN</sequence>
<dbReference type="AlphaFoldDB" id="A0A1F5KAY4"/>
<proteinExistence type="predicted"/>
<dbReference type="CDD" id="cd14254">
    <property type="entry name" value="Dockerin_II"/>
    <property type="match status" value="1"/>
</dbReference>
<dbReference type="PROSITE" id="PS51766">
    <property type="entry name" value="DOCKERIN"/>
    <property type="match status" value="1"/>
</dbReference>
<protein>
    <recommendedName>
        <fullName evidence="2">Dockerin domain-containing protein</fullName>
    </recommendedName>
</protein>
<accession>A0A1F5KAY4</accession>
<dbReference type="Gene3D" id="1.10.1330.10">
    <property type="entry name" value="Dockerin domain"/>
    <property type="match status" value="1"/>
</dbReference>
<dbReference type="InterPro" id="IPR036439">
    <property type="entry name" value="Dockerin_dom_sf"/>
</dbReference>
<evidence type="ECO:0000256" key="1">
    <source>
        <dbReference type="SAM" id="Phobius"/>
    </source>
</evidence>
<evidence type="ECO:0000259" key="2">
    <source>
        <dbReference type="PROSITE" id="PS51766"/>
    </source>
</evidence>
<keyword evidence="1" id="KW-0812">Transmembrane</keyword>
<evidence type="ECO:0000313" key="3">
    <source>
        <dbReference type="EMBL" id="OGE37945.1"/>
    </source>
</evidence>
<dbReference type="EMBL" id="MFDE01000033">
    <property type="protein sequence ID" value="OGE37945.1"/>
    <property type="molecule type" value="Genomic_DNA"/>
</dbReference>
<dbReference type="InterPro" id="IPR002105">
    <property type="entry name" value="Dockerin_1_rpt"/>
</dbReference>
<dbReference type="InterPro" id="IPR018247">
    <property type="entry name" value="EF_Hand_1_Ca_BS"/>
</dbReference>
<reference evidence="3 4" key="1">
    <citation type="journal article" date="2016" name="Nat. Commun.">
        <title>Thousands of microbial genomes shed light on interconnected biogeochemical processes in an aquifer system.</title>
        <authorList>
            <person name="Anantharaman K."/>
            <person name="Brown C.T."/>
            <person name="Hug L.A."/>
            <person name="Sharon I."/>
            <person name="Castelle C.J."/>
            <person name="Probst A.J."/>
            <person name="Thomas B.C."/>
            <person name="Singh A."/>
            <person name="Wilkins M.J."/>
            <person name="Karaoz U."/>
            <person name="Brodie E.L."/>
            <person name="Williams K.H."/>
            <person name="Hubbard S.S."/>
            <person name="Banfield J.F."/>
        </authorList>
    </citation>
    <scope>NUCLEOTIDE SEQUENCE [LARGE SCALE GENOMIC DNA]</scope>
</reference>
<comment type="caution">
    <text evidence="3">The sequence shown here is derived from an EMBL/GenBank/DDBJ whole genome shotgun (WGS) entry which is preliminary data.</text>
</comment>
<dbReference type="Proteomes" id="UP000176527">
    <property type="component" value="Unassembled WGS sequence"/>
</dbReference>
<feature type="transmembrane region" description="Helical" evidence="1">
    <location>
        <begin position="12"/>
        <end position="29"/>
    </location>
</feature>
<dbReference type="PROSITE" id="PS00018">
    <property type="entry name" value="EF_HAND_1"/>
    <property type="match status" value="2"/>
</dbReference>
<name>A0A1F5KAY4_9BACT</name>
<dbReference type="GO" id="GO:0004553">
    <property type="term" value="F:hydrolase activity, hydrolyzing O-glycosyl compounds"/>
    <property type="evidence" value="ECO:0007669"/>
    <property type="project" value="InterPro"/>
</dbReference>
<gene>
    <name evidence="3" type="ORF">A3F00_00365</name>
</gene>
<dbReference type="GO" id="GO:0000272">
    <property type="term" value="P:polysaccharide catabolic process"/>
    <property type="evidence" value="ECO:0007669"/>
    <property type="project" value="InterPro"/>
</dbReference>